<evidence type="ECO:0000259" key="5">
    <source>
        <dbReference type="PROSITE" id="PS51063"/>
    </source>
</evidence>
<dbReference type="Pfam" id="PF13545">
    <property type="entry name" value="HTH_Crp_2"/>
    <property type="match status" value="1"/>
</dbReference>
<comment type="caution">
    <text evidence="6">The sequence shown here is derived from an EMBL/GenBank/DDBJ whole genome shotgun (WGS) entry which is preliminary data.</text>
</comment>
<evidence type="ECO:0000256" key="3">
    <source>
        <dbReference type="ARBA" id="ARBA00023163"/>
    </source>
</evidence>
<dbReference type="InterPro" id="IPR036388">
    <property type="entry name" value="WH-like_DNA-bd_sf"/>
</dbReference>
<name>A0A7Y8GUZ5_9BURK</name>
<dbReference type="AlphaFoldDB" id="A0A7Y8GUZ5"/>
<dbReference type="GO" id="GO:0003677">
    <property type="term" value="F:DNA binding"/>
    <property type="evidence" value="ECO:0007669"/>
    <property type="project" value="UniProtKB-KW"/>
</dbReference>
<feature type="domain" description="Cyclic nucleotide-binding" evidence="4">
    <location>
        <begin position="46"/>
        <end position="152"/>
    </location>
</feature>
<evidence type="ECO:0000313" key="6">
    <source>
        <dbReference type="EMBL" id="NWF45336.1"/>
    </source>
</evidence>
<dbReference type="Gene3D" id="1.10.10.10">
    <property type="entry name" value="Winged helix-like DNA-binding domain superfamily/Winged helix DNA-binding domain"/>
    <property type="match status" value="1"/>
</dbReference>
<dbReference type="InterPro" id="IPR000595">
    <property type="entry name" value="cNMP-bd_dom"/>
</dbReference>
<organism evidence="6 7">
    <name type="scientific">Hydrogenophaga aromaticivorans</name>
    <dbReference type="NCBI Taxonomy" id="2610898"/>
    <lineage>
        <taxon>Bacteria</taxon>
        <taxon>Pseudomonadati</taxon>
        <taxon>Pseudomonadota</taxon>
        <taxon>Betaproteobacteria</taxon>
        <taxon>Burkholderiales</taxon>
        <taxon>Comamonadaceae</taxon>
        <taxon>Hydrogenophaga</taxon>
    </lineage>
</organism>
<dbReference type="Proteomes" id="UP000545507">
    <property type="component" value="Unassembled WGS sequence"/>
</dbReference>
<dbReference type="InterPro" id="IPR018490">
    <property type="entry name" value="cNMP-bd_dom_sf"/>
</dbReference>
<dbReference type="InterPro" id="IPR036390">
    <property type="entry name" value="WH_DNA-bd_sf"/>
</dbReference>
<feature type="domain" description="HTH crp-type" evidence="5">
    <location>
        <begin position="179"/>
        <end position="247"/>
    </location>
</feature>
<gene>
    <name evidence="6" type="ORF">F3K02_08760</name>
</gene>
<dbReference type="SUPFAM" id="SSF46785">
    <property type="entry name" value="Winged helix' DNA-binding domain"/>
    <property type="match status" value="1"/>
</dbReference>
<dbReference type="Pfam" id="PF00027">
    <property type="entry name" value="cNMP_binding"/>
    <property type="match status" value="1"/>
</dbReference>
<evidence type="ECO:0000259" key="4">
    <source>
        <dbReference type="PROSITE" id="PS50042"/>
    </source>
</evidence>
<evidence type="ECO:0000256" key="1">
    <source>
        <dbReference type="ARBA" id="ARBA00023015"/>
    </source>
</evidence>
<keyword evidence="3" id="KW-0804">Transcription</keyword>
<dbReference type="SMART" id="SM00419">
    <property type="entry name" value="HTH_CRP"/>
    <property type="match status" value="1"/>
</dbReference>
<sequence length="267" mass="28949">MTPHPTPPQHAHSGPLMQAFQTPTKTSRSTTQLARCEVCATRSVCIMSCVGEGTAQTLAGVIHERLFRKSDVVQVEGEVADQITIVKLGTVKAVRRGVDSIERPVALFGRGQLIGAYGLLGQRNQVGAKALSAGRLCVIDIAALYRLGVIDRVFLGCVYTMISASFGHLADWAHVMRVKGIQQQLLGALQLLSNDQRSQLIRLPSHVALAELLSTTRESVARNLSLLEKQGLLIRRDRWHCQLADPQLVDVALQPTRPALIATSAAP</sequence>
<dbReference type="InterPro" id="IPR012318">
    <property type="entry name" value="HTH_CRP"/>
</dbReference>
<dbReference type="SUPFAM" id="SSF51206">
    <property type="entry name" value="cAMP-binding domain-like"/>
    <property type="match status" value="1"/>
</dbReference>
<evidence type="ECO:0000313" key="7">
    <source>
        <dbReference type="Proteomes" id="UP000545507"/>
    </source>
</evidence>
<keyword evidence="2" id="KW-0238">DNA-binding</keyword>
<dbReference type="CDD" id="cd00038">
    <property type="entry name" value="CAP_ED"/>
    <property type="match status" value="1"/>
</dbReference>
<dbReference type="Gene3D" id="2.60.120.10">
    <property type="entry name" value="Jelly Rolls"/>
    <property type="match status" value="1"/>
</dbReference>
<dbReference type="EMBL" id="VYGV01000006">
    <property type="protein sequence ID" value="NWF45336.1"/>
    <property type="molecule type" value="Genomic_DNA"/>
</dbReference>
<dbReference type="GO" id="GO:0006355">
    <property type="term" value="P:regulation of DNA-templated transcription"/>
    <property type="evidence" value="ECO:0007669"/>
    <property type="project" value="InterPro"/>
</dbReference>
<reference evidence="6 7" key="1">
    <citation type="submission" date="2019-09" db="EMBL/GenBank/DDBJ databases">
        <title>Hydrogenophaga aromatica sp. nov., isolated from a para-xylene-degrading enrichment culture.</title>
        <authorList>
            <person name="Tancsics A."/>
            <person name="Banerjee S."/>
        </authorList>
    </citation>
    <scope>NUCLEOTIDE SEQUENCE [LARGE SCALE GENOMIC DNA]</scope>
    <source>
        <strain evidence="6 7">D2P1</strain>
    </source>
</reference>
<keyword evidence="1" id="KW-0805">Transcription regulation</keyword>
<evidence type="ECO:0000256" key="2">
    <source>
        <dbReference type="ARBA" id="ARBA00023125"/>
    </source>
</evidence>
<dbReference type="PROSITE" id="PS50042">
    <property type="entry name" value="CNMP_BINDING_3"/>
    <property type="match status" value="1"/>
</dbReference>
<dbReference type="PROSITE" id="PS51063">
    <property type="entry name" value="HTH_CRP_2"/>
    <property type="match status" value="1"/>
</dbReference>
<keyword evidence="7" id="KW-1185">Reference proteome</keyword>
<protein>
    <submittedName>
        <fullName evidence="6">Crp/Fnr family transcriptional regulator</fullName>
    </submittedName>
</protein>
<accession>A0A7Y8GUZ5</accession>
<proteinExistence type="predicted"/>
<dbReference type="InterPro" id="IPR014710">
    <property type="entry name" value="RmlC-like_jellyroll"/>
</dbReference>